<dbReference type="EMBL" id="ML208425">
    <property type="protein sequence ID" value="TFK65818.1"/>
    <property type="molecule type" value="Genomic_DNA"/>
</dbReference>
<evidence type="ECO:0000313" key="2">
    <source>
        <dbReference type="Proteomes" id="UP000308600"/>
    </source>
</evidence>
<protein>
    <submittedName>
        <fullName evidence="1">Uncharacterized protein</fullName>
    </submittedName>
</protein>
<name>A0ACD3AJH3_9AGAR</name>
<reference evidence="1 2" key="1">
    <citation type="journal article" date="2019" name="Nat. Ecol. Evol.">
        <title>Megaphylogeny resolves global patterns of mushroom evolution.</title>
        <authorList>
            <person name="Varga T."/>
            <person name="Krizsan K."/>
            <person name="Foldi C."/>
            <person name="Dima B."/>
            <person name="Sanchez-Garcia M."/>
            <person name="Sanchez-Ramirez S."/>
            <person name="Szollosi G.J."/>
            <person name="Szarkandi J.G."/>
            <person name="Papp V."/>
            <person name="Albert L."/>
            <person name="Andreopoulos W."/>
            <person name="Angelini C."/>
            <person name="Antonin V."/>
            <person name="Barry K.W."/>
            <person name="Bougher N.L."/>
            <person name="Buchanan P."/>
            <person name="Buyck B."/>
            <person name="Bense V."/>
            <person name="Catcheside P."/>
            <person name="Chovatia M."/>
            <person name="Cooper J."/>
            <person name="Damon W."/>
            <person name="Desjardin D."/>
            <person name="Finy P."/>
            <person name="Geml J."/>
            <person name="Haridas S."/>
            <person name="Hughes K."/>
            <person name="Justo A."/>
            <person name="Karasinski D."/>
            <person name="Kautmanova I."/>
            <person name="Kiss B."/>
            <person name="Kocsube S."/>
            <person name="Kotiranta H."/>
            <person name="LaButti K.M."/>
            <person name="Lechner B.E."/>
            <person name="Liimatainen K."/>
            <person name="Lipzen A."/>
            <person name="Lukacs Z."/>
            <person name="Mihaltcheva S."/>
            <person name="Morgado L.N."/>
            <person name="Niskanen T."/>
            <person name="Noordeloos M.E."/>
            <person name="Ohm R.A."/>
            <person name="Ortiz-Santana B."/>
            <person name="Ovrebo C."/>
            <person name="Racz N."/>
            <person name="Riley R."/>
            <person name="Savchenko A."/>
            <person name="Shiryaev A."/>
            <person name="Soop K."/>
            <person name="Spirin V."/>
            <person name="Szebenyi C."/>
            <person name="Tomsovsky M."/>
            <person name="Tulloss R.E."/>
            <person name="Uehling J."/>
            <person name="Grigoriev I.V."/>
            <person name="Vagvolgyi C."/>
            <person name="Papp T."/>
            <person name="Martin F.M."/>
            <person name="Miettinen O."/>
            <person name="Hibbett D.S."/>
            <person name="Nagy L.G."/>
        </authorList>
    </citation>
    <scope>NUCLEOTIDE SEQUENCE [LARGE SCALE GENOMIC DNA]</scope>
    <source>
        <strain evidence="1 2">NL-1719</strain>
    </source>
</reference>
<gene>
    <name evidence="1" type="ORF">BDN72DRAFT_900388</name>
</gene>
<proteinExistence type="predicted"/>
<dbReference type="Proteomes" id="UP000308600">
    <property type="component" value="Unassembled WGS sequence"/>
</dbReference>
<organism evidence="1 2">
    <name type="scientific">Pluteus cervinus</name>
    <dbReference type="NCBI Taxonomy" id="181527"/>
    <lineage>
        <taxon>Eukaryota</taxon>
        <taxon>Fungi</taxon>
        <taxon>Dikarya</taxon>
        <taxon>Basidiomycota</taxon>
        <taxon>Agaricomycotina</taxon>
        <taxon>Agaricomycetes</taxon>
        <taxon>Agaricomycetidae</taxon>
        <taxon>Agaricales</taxon>
        <taxon>Pluteineae</taxon>
        <taxon>Pluteaceae</taxon>
        <taxon>Pluteus</taxon>
    </lineage>
</organism>
<evidence type="ECO:0000313" key="1">
    <source>
        <dbReference type="EMBL" id="TFK65818.1"/>
    </source>
</evidence>
<sequence>MVVFADADPPPPSPPPATNDPGNTISDPPPPYPSRERRTRTPRTGRRHVSRIQTDSEHTQTSFDSLSEYESPSSSVRPFGAYVADDDDVDATENTPFLGSSPRATRRVAGRPRSISHASVASVAPSFAQTILSLFNTNDTEEISLESEERLILSPGPQEDQVDESVEHARQRHGFFSKKSWSIYFRPVWHRAYYEALYHLLVLNFPYALAAWIYLFVFTLTGTTLLVALPIGAVLCFLNLLGARAFSRGELALQTKYHRPLAYPAPYPPRPIFTRYREPTTIEIETGLASPHHHVREKSFYKNSYAMFTDPTSYQALFYFLVVKPSITLSLSIAILVFVIPSLVLVLPAPAALRAVRRLGIWQANVAVEGLYFAVR</sequence>
<keyword evidence="2" id="KW-1185">Reference proteome</keyword>
<accession>A0ACD3AJH3</accession>